<dbReference type="EMBL" id="JAUOEL010000002">
    <property type="protein sequence ID" value="MDO5973871.1"/>
    <property type="molecule type" value="Genomic_DNA"/>
</dbReference>
<evidence type="ECO:0000313" key="2">
    <source>
        <dbReference type="Proteomes" id="UP001176806"/>
    </source>
</evidence>
<gene>
    <name evidence="1" type="ORF">Q4Q40_06705</name>
</gene>
<dbReference type="RefSeq" id="WP_303301015.1">
    <property type="nucleotide sequence ID" value="NZ_BAABDA010000051.1"/>
</dbReference>
<accession>A0ABT8WLP1</accession>
<comment type="caution">
    <text evidence="1">The sequence shown here is derived from an EMBL/GenBank/DDBJ whole genome shotgun (WGS) entry which is preliminary data.</text>
</comment>
<evidence type="ECO:0000313" key="1">
    <source>
        <dbReference type="EMBL" id="MDO5973871.1"/>
    </source>
</evidence>
<sequence>MILEEEIETQISLFFDLINHPQVQNYYIKDLENWDALCASLHIISDLQRPKKEYYSLKSINYLETIGIIQTIYIEQDSVNTLKYAITEQNNKGFSLSEYKKIRNIRNKVFGHPSEKRTGKIKTRHFFDIKNSEKQIVKHIFWGTEAEIESENFTISDLITSNSKITLTYLEEIGKELKLKFEKIMANYNIKFESLFKSGTYIFEKLLTKENDRITIETYHSIDEDIEKVKQGLKERDILEEYEQQIGVLEFLSTKLKNLFGNQTYKNIEFYTYASVLRDKITELTKELKEVDKIF</sequence>
<keyword evidence="2" id="KW-1185">Reference proteome</keyword>
<proteinExistence type="predicted"/>
<protein>
    <submittedName>
        <fullName evidence="1">Uncharacterized protein</fullName>
    </submittedName>
</protein>
<reference evidence="1" key="1">
    <citation type="submission" date="2023-07" db="EMBL/GenBank/DDBJ databases">
        <title>Two novel species in the genus Flavivirga.</title>
        <authorList>
            <person name="Kwon K."/>
        </authorList>
    </citation>
    <scope>NUCLEOTIDE SEQUENCE</scope>
    <source>
        <strain evidence="1">KACC 14158</strain>
    </source>
</reference>
<dbReference type="Proteomes" id="UP001176806">
    <property type="component" value="Unassembled WGS sequence"/>
</dbReference>
<name>A0ABT8WLP1_9FLAO</name>
<organism evidence="1 2">
    <name type="scientific">Flavivirga jejuensis</name>
    <dbReference type="NCBI Taxonomy" id="870487"/>
    <lineage>
        <taxon>Bacteria</taxon>
        <taxon>Pseudomonadati</taxon>
        <taxon>Bacteroidota</taxon>
        <taxon>Flavobacteriia</taxon>
        <taxon>Flavobacteriales</taxon>
        <taxon>Flavobacteriaceae</taxon>
        <taxon>Flavivirga</taxon>
    </lineage>
</organism>